<name>A0ABS1QKW8_9FLAO</name>
<dbReference type="RefSeq" id="WP_202094607.1">
    <property type="nucleotide sequence ID" value="NZ_JAELVM010000004.1"/>
</dbReference>
<sequence length="47" mass="5479">MNNRNRGKNTEDDGLNHCGKWFNLIGYLIQEEKLDVNLIKMFENGPV</sequence>
<dbReference type="EMBL" id="JAELVM010000004">
    <property type="protein sequence ID" value="MBL1223260.1"/>
    <property type="molecule type" value="Genomic_DNA"/>
</dbReference>
<evidence type="ECO:0000313" key="1">
    <source>
        <dbReference type="EMBL" id="MBL1223260.1"/>
    </source>
</evidence>
<reference evidence="1 2" key="1">
    <citation type="submission" date="2020-12" db="EMBL/GenBank/DDBJ databases">
        <title>Chryseobacterium endoalhailicus sp. nov., isolated from seed of leguminous plant.</title>
        <authorList>
            <person name="Zhang X."/>
        </authorList>
    </citation>
    <scope>NUCLEOTIDE SEQUENCE [LARGE SCALE GENOMIC DNA]</scope>
    <source>
        <strain evidence="1 2">L7</strain>
    </source>
</reference>
<proteinExistence type="predicted"/>
<organism evidence="1 2">
    <name type="scientific">Chryseobacterium endalhagicum</name>
    <dbReference type="NCBI Taxonomy" id="2797638"/>
    <lineage>
        <taxon>Bacteria</taxon>
        <taxon>Pseudomonadati</taxon>
        <taxon>Bacteroidota</taxon>
        <taxon>Flavobacteriia</taxon>
        <taxon>Flavobacteriales</taxon>
        <taxon>Weeksellaceae</taxon>
        <taxon>Chryseobacterium group</taxon>
        <taxon>Chryseobacterium</taxon>
    </lineage>
</organism>
<comment type="caution">
    <text evidence="1">The sequence shown here is derived from an EMBL/GenBank/DDBJ whole genome shotgun (WGS) entry which is preliminary data.</text>
</comment>
<accession>A0ABS1QKW8</accession>
<protein>
    <submittedName>
        <fullName evidence="1">Uncharacterized protein</fullName>
    </submittedName>
</protein>
<gene>
    <name evidence="1" type="ORF">JET18_20630</name>
</gene>
<dbReference type="Proteomes" id="UP000661696">
    <property type="component" value="Unassembled WGS sequence"/>
</dbReference>
<keyword evidence="2" id="KW-1185">Reference proteome</keyword>
<evidence type="ECO:0000313" key="2">
    <source>
        <dbReference type="Proteomes" id="UP000661696"/>
    </source>
</evidence>